<dbReference type="InterPro" id="IPR010656">
    <property type="entry name" value="DctM"/>
</dbReference>
<feature type="transmembrane region" description="Helical" evidence="7">
    <location>
        <begin position="275"/>
        <end position="297"/>
    </location>
</feature>
<feature type="transmembrane region" description="Helical" evidence="7">
    <location>
        <begin position="244"/>
        <end position="263"/>
    </location>
</feature>
<keyword evidence="3" id="KW-0997">Cell inner membrane</keyword>
<feature type="transmembrane region" description="Helical" evidence="7">
    <location>
        <begin position="165"/>
        <end position="190"/>
    </location>
</feature>
<dbReference type="Pfam" id="PF06808">
    <property type="entry name" value="DctM"/>
    <property type="match status" value="1"/>
</dbReference>
<feature type="transmembrane region" description="Helical" evidence="7">
    <location>
        <begin position="71"/>
        <end position="88"/>
    </location>
</feature>
<keyword evidence="4 7" id="KW-0812">Transmembrane</keyword>
<comment type="subcellular location">
    <subcellularLocation>
        <location evidence="1">Cell inner membrane</location>
        <topology evidence="1">Multi-pass membrane protein</topology>
    </subcellularLocation>
</comment>
<feature type="domain" description="TRAP C4-dicarboxylate transport system permease DctM subunit" evidence="8">
    <location>
        <begin position="7"/>
        <end position="421"/>
    </location>
</feature>
<evidence type="ECO:0000256" key="1">
    <source>
        <dbReference type="ARBA" id="ARBA00004429"/>
    </source>
</evidence>
<organism evidence="9 10">
    <name type="scientific">Acetomicrobium thermoterrenum DSM 13490</name>
    <dbReference type="NCBI Taxonomy" id="1120987"/>
    <lineage>
        <taxon>Bacteria</taxon>
        <taxon>Thermotogati</taxon>
        <taxon>Synergistota</taxon>
        <taxon>Synergistia</taxon>
        <taxon>Synergistales</taxon>
        <taxon>Acetomicrobiaceae</taxon>
        <taxon>Acetomicrobium</taxon>
    </lineage>
</organism>
<keyword evidence="2" id="KW-1003">Cell membrane</keyword>
<name>A0A1H3FDX1_9BACT</name>
<feature type="transmembrane region" description="Helical" evidence="7">
    <location>
        <begin position="94"/>
        <end position="122"/>
    </location>
</feature>
<dbReference type="AlphaFoldDB" id="A0A1H3FDX1"/>
<dbReference type="InterPro" id="IPR004681">
    <property type="entry name" value="TRAP_DctM"/>
</dbReference>
<evidence type="ECO:0000259" key="8">
    <source>
        <dbReference type="Pfam" id="PF06808"/>
    </source>
</evidence>
<dbReference type="Proteomes" id="UP000199266">
    <property type="component" value="Unassembled WGS sequence"/>
</dbReference>
<dbReference type="NCBIfam" id="TIGR00786">
    <property type="entry name" value="dctM"/>
    <property type="match status" value="1"/>
</dbReference>
<evidence type="ECO:0000256" key="3">
    <source>
        <dbReference type="ARBA" id="ARBA00022519"/>
    </source>
</evidence>
<gene>
    <name evidence="9" type="ORF">SAMN03080603_01028</name>
</gene>
<protein>
    <submittedName>
        <fullName evidence="9">TRAP transporter, DctM subunit</fullName>
    </submittedName>
</protein>
<evidence type="ECO:0000256" key="7">
    <source>
        <dbReference type="SAM" id="Phobius"/>
    </source>
</evidence>
<feature type="transmembrane region" description="Helical" evidence="7">
    <location>
        <begin position="220"/>
        <end position="238"/>
    </location>
</feature>
<evidence type="ECO:0000256" key="4">
    <source>
        <dbReference type="ARBA" id="ARBA00022692"/>
    </source>
</evidence>
<proteinExistence type="predicted"/>
<keyword evidence="10" id="KW-1185">Reference proteome</keyword>
<dbReference type="GO" id="GO:0022857">
    <property type="term" value="F:transmembrane transporter activity"/>
    <property type="evidence" value="ECO:0007669"/>
    <property type="project" value="TreeGrafter"/>
</dbReference>
<dbReference type="PANTHER" id="PTHR33362">
    <property type="entry name" value="SIALIC ACID TRAP TRANSPORTER PERMEASE PROTEIN SIAT-RELATED"/>
    <property type="match status" value="1"/>
</dbReference>
<dbReference type="PANTHER" id="PTHR33362:SF2">
    <property type="entry name" value="TRAP TRANSPORTER LARGE PERMEASE PROTEIN"/>
    <property type="match status" value="1"/>
</dbReference>
<evidence type="ECO:0000256" key="2">
    <source>
        <dbReference type="ARBA" id="ARBA00022475"/>
    </source>
</evidence>
<evidence type="ECO:0000256" key="6">
    <source>
        <dbReference type="ARBA" id="ARBA00023136"/>
    </source>
</evidence>
<feature type="transmembrane region" description="Helical" evidence="7">
    <location>
        <begin position="400"/>
        <end position="425"/>
    </location>
</feature>
<keyword evidence="6 7" id="KW-0472">Membrane</keyword>
<feature type="transmembrane region" description="Helical" evidence="7">
    <location>
        <begin position="346"/>
        <end position="366"/>
    </location>
</feature>
<evidence type="ECO:0000313" key="10">
    <source>
        <dbReference type="Proteomes" id="UP000199266"/>
    </source>
</evidence>
<dbReference type="RefSeq" id="WP_091461053.1">
    <property type="nucleotide sequence ID" value="NZ_FNPD01000005.1"/>
</dbReference>
<reference evidence="10" key="1">
    <citation type="submission" date="2016-10" db="EMBL/GenBank/DDBJ databases">
        <authorList>
            <person name="Varghese N."/>
            <person name="Submissions S."/>
        </authorList>
    </citation>
    <scope>NUCLEOTIDE SEQUENCE [LARGE SCALE GENOMIC DNA]</scope>
    <source>
        <strain evidence="10">DSM 13490</strain>
    </source>
</reference>
<feature type="transmembrane region" description="Helical" evidence="7">
    <location>
        <begin position="46"/>
        <end position="64"/>
    </location>
</feature>
<sequence>MAITIALILIIVTLLLGLPVPFCFMLSTTFMVVAHGYDPSFLLPYGFSQMSSIVLLAIPLFIMVGGMMDKGGIGTSLVNFVDVIIGRVKGGLGVVAVVSCAVFGSISGSCAATLSCIGSIMFPRLRENGYPMGHSAALVSCAAPLGLLIPPSSQMILYAWVGQQSVLACFLATVGPGIVLTVLLSALNLIMLRNDTNIHVVPPMTLKEKFSLLGKRGKKAAPALFMPVIVLGGIYGGIMTPTESAAVAVLYSIPVGFFVYRGLNRKNFVQVVVETATTTGVVMLMMYCIMMLSRIYVQERLPDLIMNVLTSVSTNKYIILLMLNIFMIIIGMIMDDVSAMLLCTPILLPVVTQLGVSPIHFAAIIGTNLGLGNVTPPTAPTLYFGGRMAKTPVSQMMKPAMIFIIFAWLPTLLAVTYIPELALWLPRLVLGGRF</sequence>
<keyword evidence="5 7" id="KW-1133">Transmembrane helix</keyword>
<feature type="transmembrane region" description="Helical" evidence="7">
    <location>
        <begin position="134"/>
        <end position="153"/>
    </location>
</feature>
<dbReference type="EMBL" id="FNPD01000005">
    <property type="protein sequence ID" value="SDX89181.1"/>
    <property type="molecule type" value="Genomic_DNA"/>
</dbReference>
<accession>A0A1H3FDX1</accession>
<feature type="transmembrane region" description="Helical" evidence="7">
    <location>
        <begin position="317"/>
        <end position="334"/>
    </location>
</feature>
<dbReference type="GO" id="GO:0005886">
    <property type="term" value="C:plasma membrane"/>
    <property type="evidence" value="ECO:0007669"/>
    <property type="project" value="UniProtKB-SubCell"/>
</dbReference>
<evidence type="ECO:0000256" key="5">
    <source>
        <dbReference type="ARBA" id="ARBA00022989"/>
    </source>
</evidence>
<dbReference type="PIRSF" id="PIRSF006066">
    <property type="entry name" value="HI0050"/>
    <property type="match status" value="1"/>
</dbReference>
<evidence type="ECO:0000313" key="9">
    <source>
        <dbReference type="EMBL" id="SDX89181.1"/>
    </source>
</evidence>